<dbReference type="PROSITE" id="PS51318">
    <property type="entry name" value="TAT"/>
    <property type="match status" value="1"/>
</dbReference>
<dbReference type="SUPFAM" id="SSF51126">
    <property type="entry name" value="Pectin lyase-like"/>
    <property type="match status" value="1"/>
</dbReference>
<dbReference type="AlphaFoldDB" id="A0A4R4NX31"/>
<dbReference type="Proteomes" id="UP000295075">
    <property type="component" value="Unassembled WGS sequence"/>
</dbReference>
<protein>
    <submittedName>
        <fullName evidence="1">Peptidoglycan-binding protein</fullName>
    </submittedName>
</protein>
<reference evidence="1 2" key="1">
    <citation type="submission" date="2019-03" db="EMBL/GenBank/DDBJ databases">
        <title>Draft genome sequences of novel Actinobacteria.</title>
        <authorList>
            <person name="Sahin N."/>
            <person name="Ay H."/>
            <person name="Saygin H."/>
        </authorList>
    </citation>
    <scope>NUCLEOTIDE SEQUENCE [LARGE SCALE GENOMIC DNA]</scope>
    <source>
        <strain evidence="1 2">JCM 30547</strain>
    </source>
</reference>
<dbReference type="InterPro" id="IPR006311">
    <property type="entry name" value="TAT_signal"/>
</dbReference>
<dbReference type="RefSeq" id="WP_132415931.1">
    <property type="nucleotide sequence ID" value="NZ_SMKA01000423.1"/>
</dbReference>
<gene>
    <name evidence="1" type="ORF">E1261_43245</name>
</gene>
<evidence type="ECO:0000313" key="1">
    <source>
        <dbReference type="EMBL" id="TDC14388.1"/>
    </source>
</evidence>
<evidence type="ECO:0000313" key="2">
    <source>
        <dbReference type="Proteomes" id="UP000295075"/>
    </source>
</evidence>
<keyword evidence="2" id="KW-1185">Reference proteome</keyword>
<organism evidence="1 2">
    <name type="scientific">Kribbella albertanoniae</name>
    <dbReference type="NCBI Taxonomy" id="1266829"/>
    <lineage>
        <taxon>Bacteria</taxon>
        <taxon>Bacillati</taxon>
        <taxon>Actinomycetota</taxon>
        <taxon>Actinomycetes</taxon>
        <taxon>Propionibacteriales</taxon>
        <taxon>Kribbellaceae</taxon>
        <taxon>Kribbella</taxon>
    </lineage>
</organism>
<comment type="caution">
    <text evidence="1">The sequence shown here is derived from an EMBL/GenBank/DDBJ whole genome shotgun (WGS) entry which is preliminary data.</text>
</comment>
<accession>A0A4R4NX31</accession>
<dbReference type="EMBL" id="SMKA01000423">
    <property type="protein sequence ID" value="TDC14388.1"/>
    <property type="molecule type" value="Genomic_DNA"/>
</dbReference>
<proteinExistence type="predicted"/>
<dbReference type="InterPro" id="IPR011050">
    <property type="entry name" value="Pectin_lyase_fold/virulence"/>
</dbReference>
<name>A0A4R4NX31_9ACTN</name>
<sequence length="542" mass="58832">MSDSISRRNLLKIGGGAAAASLAGVTLQQGEARADSWNSELVYPGADGRLVYVPDERGKMIPDFSWAGYRNGTESLPSVPVVKEIGPIAGELDSTARIQAALDDVGAMKLGPDGFRGALLLKAGHYPVGGVLKMQRDGVVLRGEGQWQDPSANTVITGTGGVRSTVLWIDGAAADWDSEVAGTRTGVISSLVKTGQRRLTLASTLNLQVGDNIMIVHPDTPQWRDAINNGGVRDQPSWTAGAYPIMYNRYIQEIVGNDIVICAPVFNDLRRSLSQSYVYVWNRGRVLRNVGVENLRIDMGDPAPFNEEHPESCIVVSRAEDAWVKDASLLQFSNSAVWVQRSTRVTVQRVRAMEPRSKVVGGRRYSFCAAGNAQQILFRDLEANLARHAFVATGTTTCSGNVWLNGSNRDGRNESGGHHRWSQGLLYDNIKELSNQSDNLWALGLHNRGDRGDGHGWSSVNSVAWNCTVDAGRQLCVQTPPTAQNFAIGTQGIVTGQNWYTDHQKGYECGTNRLGLDPSSLYLAQLRDRLDARTSGTVGAAR</sequence>
<dbReference type="OrthoDB" id="2479530at2"/>